<accession>F3FZ70</accession>
<dbReference type="AlphaFoldDB" id="F3FZ70"/>
<dbReference type="Proteomes" id="UP000004471">
    <property type="component" value="Unassembled WGS sequence"/>
</dbReference>
<evidence type="ECO:0000313" key="1">
    <source>
        <dbReference type="EMBL" id="EGH35512.1"/>
    </source>
</evidence>
<feature type="non-terminal residue" evidence="1">
    <location>
        <position position="44"/>
    </location>
</feature>
<dbReference type="HOGENOM" id="CLU_3226598_0_0_6"/>
<reference evidence="1 2" key="1">
    <citation type="journal article" date="2011" name="PLoS Pathog.">
        <title>Dynamic evolution of pathogenicity revealed by sequencing and comparative genomics of 19 Pseudomonas syringae isolates.</title>
        <authorList>
            <person name="Baltrus D.A."/>
            <person name="Nishimura M.T."/>
            <person name="Romanchuk A."/>
            <person name="Chang J.H."/>
            <person name="Mukhtar M.S."/>
            <person name="Cherkis K."/>
            <person name="Roach J."/>
            <person name="Grant S.R."/>
            <person name="Jones C.D."/>
            <person name="Dangl J.L."/>
        </authorList>
    </citation>
    <scope>NUCLEOTIDE SEQUENCE [LARGE SCALE GENOMIC DNA]</scope>
    <source>
        <strain evidence="2">M301072PT</strain>
    </source>
</reference>
<dbReference type="SUPFAM" id="SSF52777">
    <property type="entry name" value="CoA-dependent acyltransferases"/>
    <property type="match status" value="1"/>
</dbReference>
<dbReference type="Gene3D" id="3.30.559.30">
    <property type="entry name" value="Nonribosomal peptide synthetase, condensation domain"/>
    <property type="match status" value="1"/>
</dbReference>
<evidence type="ECO:0000313" key="2">
    <source>
        <dbReference type="Proteomes" id="UP000004471"/>
    </source>
</evidence>
<organism evidence="1 2">
    <name type="scientific">Pseudomonas syringae pv. japonica str. M301072</name>
    <dbReference type="NCBI Taxonomy" id="629262"/>
    <lineage>
        <taxon>Bacteria</taxon>
        <taxon>Pseudomonadati</taxon>
        <taxon>Pseudomonadota</taxon>
        <taxon>Gammaproteobacteria</taxon>
        <taxon>Pseudomonadales</taxon>
        <taxon>Pseudomonadaceae</taxon>
        <taxon>Pseudomonas</taxon>
        <taxon>Pseudomonas syringae</taxon>
    </lineage>
</organism>
<dbReference type="EMBL" id="AEAH01003709">
    <property type="protein sequence ID" value="EGH35512.1"/>
    <property type="molecule type" value="Genomic_DNA"/>
</dbReference>
<name>F3FZ70_PSESX</name>
<comment type="caution">
    <text evidence="1">The sequence shown here is derived from an EMBL/GenBank/DDBJ whole genome shotgun (WGS) entry which is preliminary data.</text>
</comment>
<proteinExistence type="predicted"/>
<sequence>MALSVSDGPDHFRCIVEYATALFDHGTIERHLGYLEAILRAMVA</sequence>
<gene>
    <name evidence="1" type="ORF">PSYJA_43446</name>
</gene>
<protein>
    <submittedName>
        <fullName evidence="1">Amino acid adenylation</fullName>
    </submittedName>
</protein>